<evidence type="ECO:0000313" key="4">
    <source>
        <dbReference type="EMBL" id="GLC27726.1"/>
    </source>
</evidence>
<organism evidence="4 5">
    <name type="scientific">Roseisolibacter agri</name>
    <dbReference type="NCBI Taxonomy" id="2014610"/>
    <lineage>
        <taxon>Bacteria</taxon>
        <taxon>Pseudomonadati</taxon>
        <taxon>Gemmatimonadota</taxon>
        <taxon>Gemmatimonadia</taxon>
        <taxon>Gemmatimonadales</taxon>
        <taxon>Gemmatimonadaceae</taxon>
        <taxon>Roseisolibacter</taxon>
    </lineage>
</organism>
<evidence type="ECO:0000256" key="1">
    <source>
        <dbReference type="SAM" id="MobiDB-lite"/>
    </source>
</evidence>
<keyword evidence="2" id="KW-1133">Transmembrane helix</keyword>
<dbReference type="EMBL" id="BRXS01000006">
    <property type="protein sequence ID" value="GLC27726.1"/>
    <property type="molecule type" value="Genomic_DNA"/>
</dbReference>
<dbReference type="Gene3D" id="3.10.350.10">
    <property type="entry name" value="LysM domain"/>
    <property type="match status" value="1"/>
</dbReference>
<dbReference type="PROSITE" id="PS51782">
    <property type="entry name" value="LYSM"/>
    <property type="match status" value="1"/>
</dbReference>
<dbReference type="InterPro" id="IPR018392">
    <property type="entry name" value="LysM"/>
</dbReference>
<keyword evidence="2" id="KW-0472">Membrane</keyword>
<keyword evidence="5" id="KW-1185">Reference proteome</keyword>
<evidence type="ECO:0000259" key="3">
    <source>
        <dbReference type="PROSITE" id="PS51782"/>
    </source>
</evidence>
<dbReference type="PANTHER" id="PTHR33734">
    <property type="entry name" value="LYSM DOMAIN-CONTAINING GPI-ANCHORED PROTEIN 2"/>
    <property type="match status" value="1"/>
</dbReference>
<dbReference type="SUPFAM" id="SSF54106">
    <property type="entry name" value="LysM domain"/>
    <property type="match status" value="1"/>
</dbReference>
<dbReference type="InterPro" id="IPR036779">
    <property type="entry name" value="LysM_dom_sf"/>
</dbReference>
<proteinExistence type="predicted"/>
<gene>
    <name evidence="4" type="ORF">rosag_42390</name>
</gene>
<sequence length="306" mass="33397">MPPDLSTPTPLAATSGATMEFPVYAPGQAIDAEGYAVAPVRRGIRPRKRSRLQRLLIGLSSGTLLIIVGGVLGLATLLSPIGARRAARAAAEQELASELEPGERVLGRAYVSQRNWWDNLRESFGVLAATDRRLLYVGLPPAPWFVRRVEGPPELRSQSFQYDAPFVADARRLFLGLTRGVLVRTPAGDVAFLVPRGEAARVRDIERVVERALAARTEAQEREQLARSAPPPPPPVYGTHTVRYGEAVTSIARRYRTTPDVIRQLNRLQNDNIRAGQRLRVPIPPGADSLATRAAPTGARPQAITY</sequence>
<dbReference type="SMART" id="SM00257">
    <property type="entry name" value="LysM"/>
    <property type="match status" value="1"/>
</dbReference>
<feature type="transmembrane region" description="Helical" evidence="2">
    <location>
        <begin position="55"/>
        <end position="78"/>
    </location>
</feature>
<name>A0AA37QF55_9BACT</name>
<feature type="domain" description="LysM" evidence="3">
    <location>
        <begin position="238"/>
        <end position="281"/>
    </location>
</feature>
<reference evidence="4" key="1">
    <citation type="submission" date="2022-08" db="EMBL/GenBank/DDBJ databases">
        <title>Draft genome sequencing of Roseisolibacter agri AW1220.</title>
        <authorList>
            <person name="Tobiishi Y."/>
            <person name="Tonouchi A."/>
        </authorList>
    </citation>
    <scope>NUCLEOTIDE SEQUENCE</scope>
    <source>
        <strain evidence="4">AW1220</strain>
    </source>
</reference>
<dbReference type="Pfam" id="PF01476">
    <property type="entry name" value="LysM"/>
    <property type="match status" value="1"/>
</dbReference>
<keyword evidence="2" id="KW-0812">Transmembrane</keyword>
<comment type="caution">
    <text evidence="4">The sequence shown here is derived from an EMBL/GenBank/DDBJ whole genome shotgun (WGS) entry which is preliminary data.</text>
</comment>
<dbReference type="AlphaFoldDB" id="A0AA37QF55"/>
<evidence type="ECO:0000256" key="2">
    <source>
        <dbReference type="SAM" id="Phobius"/>
    </source>
</evidence>
<dbReference type="PANTHER" id="PTHR33734:SF22">
    <property type="entry name" value="MEMBRANE-BOUND LYTIC MUREIN TRANSGLYCOSYLASE D"/>
    <property type="match status" value="1"/>
</dbReference>
<dbReference type="CDD" id="cd00118">
    <property type="entry name" value="LysM"/>
    <property type="match status" value="1"/>
</dbReference>
<feature type="region of interest" description="Disordered" evidence="1">
    <location>
        <begin position="284"/>
        <end position="306"/>
    </location>
</feature>
<dbReference type="Proteomes" id="UP001161325">
    <property type="component" value="Unassembled WGS sequence"/>
</dbReference>
<accession>A0AA37QF55</accession>
<evidence type="ECO:0000313" key="5">
    <source>
        <dbReference type="Proteomes" id="UP001161325"/>
    </source>
</evidence>
<protein>
    <recommendedName>
        <fullName evidence="3">LysM domain-containing protein</fullName>
    </recommendedName>
</protein>